<accession>A0ABM5Q4T2</accession>
<dbReference type="InterPro" id="IPR009663">
    <property type="entry name" value="PAP_PilO"/>
</dbReference>
<geneLocation type="plasmid" evidence="3"/>
<sequence>MTENDNDNPLYVIRSGGWVFIAGLQWELVESRYRYAARAFARRHDADSFATVPTNKNQLLAGIGNLHDAGVIPRETRKSASLALTLLPMLGNHGWGVFELDDGQFWFVAALNGQLSVLSDVIGNKQSIRDAVKTFLSFDLMPQDERTIICPPDFLPDVTADNVLLDNALPSITVPRRARLHPLSNRKALIVWSAILIGVFGGYYAITEYQSLQEAKRIADVRAAFLKTKEQIKTATPAALQPWKEQPGLATFLSTCSAQWKSAPISIAGWRFRTADCTSGSMRLAWSKPIGGTVGDFSRRLAIRYPGNKPLFNIPGGADTGGVTLPLAMSLPATPEIVGDADSQTQRLTNYAQQLRAMLNLTEDSASTVKVNNELIPLPWRSFSFTFATDIPPDKLFAPALFDASGIRLTRITVTLNNARLHYSLEGKLYAQ</sequence>
<evidence type="ECO:0000256" key="1">
    <source>
        <dbReference type="SAM" id="Phobius"/>
    </source>
</evidence>
<dbReference type="GeneID" id="96666345"/>
<proteinExistence type="predicted"/>
<keyword evidence="1" id="KW-0812">Transmembrane</keyword>
<keyword evidence="1" id="KW-0472">Membrane</keyword>
<dbReference type="Proteomes" id="UP000019439">
    <property type="component" value="Plasmid unnamed"/>
</dbReference>
<gene>
    <name evidence="2" type="ORF">BF17_00360</name>
</gene>
<dbReference type="EMBL" id="CP007231">
    <property type="protein sequence ID" value="AHK22123.1"/>
    <property type="molecule type" value="Genomic_DNA"/>
</dbReference>
<protein>
    <submittedName>
        <fullName evidence="2">Uncharacterized protein</fullName>
    </submittedName>
</protein>
<feature type="transmembrane region" description="Helical" evidence="1">
    <location>
        <begin position="189"/>
        <end position="206"/>
    </location>
</feature>
<reference evidence="2 3" key="1">
    <citation type="journal article" date="2014" name="Genome Announc.">
        <title>Genome Sequence of Yersinia similis Y228T, a Member of the Yersinia pseudotuberculosis Complex.</title>
        <authorList>
            <person name="Sprague L.D."/>
            <person name="Neubauer H."/>
        </authorList>
    </citation>
    <scope>NUCLEOTIDE SEQUENCE [LARGE SCALE GENOMIC DNA]</scope>
    <source>
        <strain evidence="2 3">228</strain>
    </source>
</reference>
<organism evidence="2 3">
    <name type="scientific">Yersinia similis</name>
    <dbReference type="NCBI Taxonomy" id="367190"/>
    <lineage>
        <taxon>Bacteria</taxon>
        <taxon>Pseudomonadati</taxon>
        <taxon>Pseudomonadota</taxon>
        <taxon>Gammaproteobacteria</taxon>
        <taxon>Enterobacterales</taxon>
        <taxon>Yersiniaceae</taxon>
        <taxon>Yersinia</taxon>
    </lineage>
</organism>
<keyword evidence="3" id="KW-1185">Reference proteome</keyword>
<dbReference type="RefSeq" id="WP_025384555.1">
    <property type="nucleotide sequence ID" value="NZ_CGBP01000026.1"/>
</dbReference>
<name>A0ABM5Q4T2_9GAMM</name>
<evidence type="ECO:0000313" key="2">
    <source>
        <dbReference type="EMBL" id="AHK22123.1"/>
    </source>
</evidence>
<keyword evidence="1" id="KW-1133">Transmembrane helix</keyword>
<keyword evidence="2" id="KW-0614">Plasmid</keyword>
<evidence type="ECO:0000313" key="3">
    <source>
        <dbReference type="Proteomes" id="UP000019439"/>
    </source>
</evidence>
<dbReference type="Pfam" id="PF06864">
    <property type="entry name" value="PAP_PilO"/>
    <property type="match status" value="1"/>
</dbReference>